<dbReference type="Pfam" id="PF20094">
    <property type="entry name" value="GWxTD_dom"/>
    <property type="match status" value="1"/>
</dbReference>
<dbReference type="NCBIfam" id="TIGR04514">
    <property type="entry name" value="GWxTD_dom"/>
    <property type="match status" value="1"/>
</dbReference>
<evidence type="ECO:0000313" key="3">
    <source>
        <dbReference type="Proteomes" id="UP000199663"/>
    </source>
</evidence>
<accession>A0A1H3TFN8</accession>
<reference evidence="2 3" key="1">
    <citation type="submission" date="2016-10" db="EMBL/GenBank/DDBJ databases">
        <authorList>
            <person name="Varghese N."/>
            <person name="Submissions S."/>
        </authorList>
    </citation>
    <scope>NUCLEOTIDE SEQUENCE [LARGE SCALE GENOMIC DNA]</scope>
    <source>
        <strain evidence="2 3">DSM 17997</strain>
    </source>
</reference>
<gene>
    <name evidence="2" type="ORF">SAMN05444412_11737</name>
</gene>
<proteinExistence type="predicted"/>
<evidence type="ECO:0000259" key="1">
    <source>
        <dbReference type="Pfam" id="PF20094"/>
    </source>
</evidence>
<dbReference type="EMBL" id="FNQC01000017">
    <property type="protein sequence ID" value="SDZ48920.1"/>
    <property type="molecule type" value="Genomic_DNA"/>
</dbReference>
<feature type="domain" description="GWxTD" evidence="1">
    <location>
        <begin position="240"/>
        <end position="411"/>
    </location>
</feature>
<evidence type="ECO:0000313" key="2">
    <source>
        <dbReference type="EMBL" id="SDZ48920.1"/>
    </source>
</evidence>
<dbReference type="InterPro" id="IPR030959">
    <property type="entry name" value="GWxTD_dom"/>
</dbReference>
<comment type="caution">
    <text evidence="2">The sequence shown here is derived from an EMBL/GenBank/DDBJ whole genome shotgun (WGS) entry which is preliminary data.</text>
</comment>
<dbReference type="RefSeq" id="WP_019599945.1">
    <property type="nucleotide sequence ID" value="NZ_FNQC01000017.1"/>
</dbReference>
<dbReference type="Proteomes" id="UP000199663">
    <property type="component" value="Unassembled WGS sequence"/>
</dbReference>
<keyword evidence="3" id="KW-1185">Reference proteome</keyword>
<protein>
    <submittedName>
        <fullName evidence="2">GWxTD domain-containing protein</fullName>
    </submittedName>
</protein>
<organism evidence="2 3">
    <name type="scientific">Rhodonellum ikkaensis</name>
    <dbReference type="NCBI Taxonomy" id="336829"/>
    <lineage>
        <taxon>Bacteria</taxon>
        <taxon>Pseudomonadati</taxon>
        <taxon>Bacteroidota</taxon>
        <taxon>Cytophagia</taxon>
        <taxon>Cytophagales</taxon>
        <taxon>Cytophagaceae</taxon>
        <taxon>Rhodonellum</taxon>
    </lineage>
</organism>
<name>A0A1H3TFN8_9BACT</name>
<sequence length="416" mass="48705">MTTTSISSKFKLFIGLLILFIGIPEYSHSQQNLASVNQALRYSRYSRLSLKIIPIQESDRSFLLQMPIEKIEENPDFDDYIFSYTVVSSYQEAITDEKMMVLTEEDLKYDTQNHFFFEKKVEIPMGQEFAIALLKVSDRRQGDEYFYHIDLISPFIFGHPDFGAYYGNNIPFDQSFLVQNEALLFKSNSVINLNRFYYPAKFEAPFPAMEIKSPPVSRQVEVEYEGDFLINTPRSFEKEGYYFIQSDTNSTKGLMIKTAPESFPRVGNWEEMTQMVVYISTRKEHESLLEAADKKIALDQYWIGLTKNEEASKDLIREYFRQVEFANILFTDFKEGWKTDRGMVYIVMGPPNEVRFGLDDEVWSYGSMDSNSKINFTFTRVKNILTPNYYTLNRSRALQPAWFKNITVWRSGKMDF</sequence>